<keyword evidence="3 8" id="KW-0489">Methyltransferase</keyword>
<dbReference type="EMBL" id="JAEPBG010000006">
    <property type="protein sequence ID" value="MBK4736123.1"/>
    <property type="molecule type" value="Genomic_DNA"/>
</dbReference>
<keyword evidence="4" id="KW-0808">Transferase</keyword>
<evidence type="ECO:0000256" key="2">
    <source>
        <dbReference type="ARBA" id="ARBA00011900"/>
    </source>
</evidence>
<proteinExistence type="inferred from homology"/>
<organism evidence="8 9">
    <name type="scientific">Noviherbaspirillum pedocola</name>
    <dbReference type="NCBI Taxonomy" id="2801341"/>
    <lineage>
        <taxon>Bacteria</taxon>
        <taxon>Pseudomonadati</taxon>
        <taxon>Pseudomonadota</taxon>
        <taxon>Betaproteobacteria</taxon>
        <taxon>Burkholderiales</taxon>
        <taxon>Oxalobacteraceae</taxon>
        <taxon>Noviherbaspirillum</taxon>
    </lineage>
</organism>
<sequence length="471" mass="51545">MPTTSDTYSLFAEDGAHAAQCEAIDRLHAATAIYTCEPVVNELLSRLNWPNGTARLLDSSCGDGAFLAAALAKALALHAYDDETLANIVEGWEIHPFACAQARARIEATFVAHGRSAAAAQRLAQHIVVNRDFLAAGPISPMADLIVGNLPYLRWLKVPELLRTQYEALVPRYAAGDLLHSFLDRCVTCLRDGGEIALVTSDRWLYGASTAQLREAVGKRLAIRHMQRLEPSSAFYYPKQRRVGTAPRVHPVALVLGAAGSGRALSRRAIYPGVDATRYAGMPMLGDLATVRLAPWLGRPGRFVVNAAQAAHSGLPREVLVPVFDVDDIADYTLAEPDRFAVLTRPDEIPCAEVLAHLQRNPAPQKRARRGTPWLAPESFHNFRLDKPSLFVSRIARTPRPTSIPAGYLPMNHHLSVVCDDDAMLERVKAALSGEMAAEWLREHAAPLEGGYFEIKAPLLRTMPIDIDVRG</sequence>
<dbReference type="SUPFAM" id="SSF53335">
    <property type="entry name" value="S-adenosyl-L-methionine-dependent methyltransferases"/>
    <property type="match status" value="1"/>
</dbReference>
<evidence type="ECO:0000256" key="5">
    <source>
        <dbReference type="ARBA" id="ARBA00022691"/>
    </source>
</evidence>
<reference evidence="8" key="1">
    <citation type="submission" date="2021-01" db="EMBL/GenBank/DDBJ databases">
        <title>Genome sequence of strain Noviherbaspirillum sp. DKR-6.</title>
        <authorList>
            <person name="Chaudhary D.K."/>
        </authorList>
    </citation>
    <scope>NUCLEOTIDE SEQUENCE</scope>
    <source>
        <strain evidence="8">DKR-6</strain>
    </source>
</reference>
<dbReference type="Proteomes" id="UP000622890">
    <property type="component" value="Unassembled WGS sequence"/>
</dbReference>
<dbReference type="PANTHER" id="PTHR33841:SF5">
    <property type="entry name" value="DNA METHYLASE (MODIFICATION METHYLASE) (METHYLTRANSFERASE)-RELATED"/>
    <property type="match status" value="1"/>
</dbReference>
<gene>
    <name evidence="8" type="ORF">JJB74_15985</name>
</gene>
<protein>
    <recommendedName>
        <fullName evidence="2">site-specific DNA-methyltransferase (adenine-specific)</fullName>
        <ecNumber evidence="2">2.1.1.72</ecNumber>
    </recommendedName>
</protein>
<dbReference type="EC" id="2.1.1.72" evidence="2"/>
<feature type="domain" description="Type II methyltransferase M.TaqI-like" evidence="7">
    <location>
        <begin position="144"/>
        <end position="229"/>
    </location>
</feature>
<dbReference type="Gene3D" id="3.40.50.150">
    <property type="entry name" value="Vaccinia Virus protein VP39"/>
    <property type="match status" value="1"/>
</dbReference>
<dbReference type="AlphaFoldDB" id="A0A934W7X1"/>
<dbReference type="PRINTS" id="PR00507">
    <property type="entry name" value="N12N6MTFRASE"/>
</dbReference>
<evidence type="ECO:0000256" key="4">
    <source>
        <dbReference type="ARBA" id="ARBA00022679"/>
    </source>
</evidence>
<dbReference type="GO" id="GO:0006304">
    <property type="term" value="P:DNA modification"/>
    <property type="evidence" value="ECO:0007669"/>
    <property type="project" value="InterPro"/>
</dbReference>
<dbReference type="RefSeq" id="WP_200593255.1">
    <property type="nucleotide sequence ID" value="NZ_JAEPBG010000006.1"/>
</dbReference>
<evidence type="ECO:0000256" key="6">
    <source>
        <dbReference type="ARBA" id="ARBA00047942"/>
    </source>
</evidence>
<evidence type="ECO:0000256" key="3">
    <source>
        <dbReference type="ARBA" id="ARBA00022603"/>
    </source>
</evidence>
<accession>A0A934W7X1</accession>
<comment type="caution">
    <text evidence="8">The sequence shown here is derived from an EMBL/GenBank/DDBJ whole genome shotgun (WGS) entry which is preliminary data.</text>
</comment>
<comment type="catalytic activity">
    <reaction evidence="6">
        <text>a 2'-deoxyadenosine in DNA + S-adenosyl-L-methionine = an N(6)-methyl-2'-deoxyadenosine in DNA + S-adenosyl-L-homocysteine + H(+)</text>
        <dbReference type="Rhea" id="RHEA:15197"/>
        <dbReference type="Rhea" id="RHEA-COMP:12418"/>
        <dbReference type="Rhea" id="RHEA-COMP:12419"/>
        <dbReference type="ChEBI" id="CHEBI:15378"/>
        <dbReference type="ChEBI" id="CHEBI:57856"/>
        <dbReference type="ChEBI" id="CHEBI:59789"/>
        <dbReference type="ChEBI" id="CHEBI:90615"/>
        <dbReference type="ChEBI" id="CHEBI:90616"/>
        <dbReference type="EC" id="2.1.1.72"/>
    </reaction>
</comment>
<evidence type="ECO:0000313" key="8">
    <source>
        <dbReference type="EMBL" id="MBK4736123.1"/>
    </source>
</evidence>
<dbReference type="Pfam" id="PF07669">
    <property type="entry name" value="Eco57I"/>
    <property type="match status" value="1"/>
</dbReference>
<evidence type="ECO:0000313" key="9">
    <source>
        <dbReference type="Proteomes" id="UP000622890"/>
    </source>
</evidence>
<keyword evidence="9" id="KW-1185">Reference proteome</keyword>
<evidence type="ECO:0000256" key="1">
    <source>
        <dbReference type="ARBA" id="ARBA00006594"/>
    </source>
</evidence>
<evidence type="ECO:0000259" key="7">
    <source>
        <dbReference type="Pfam" id="PF07669"/>
    </source>
</evidence>
<dbReference type="GO" id="GO:0032259">
    <property type="term" value="P:methylation"/>
    <property type="evidence" value="ECO:0007669"/>
    <property type="project" value="UniProtKB-KW"/>
</dbReference>
<dbReference type="InterPro" id="IPR011639">
    <property type="entry name" value="MethylTrfase_TaqI-like_dom"/>
</dbReference>
<dbReference type="GO" id="GO:0009007">
    <property type="term" value="F:site-specific DNA-methyltransferase (adenine-specific) activity"/>
    <property type="evidence" value="ECO:0007669"/>
    <property type="project" value="UniProtKB-EC"/>
</dbReference>
<comment type="similarity">
    <text evidence="1">Belongs to the N(4)/N(6)-methyltransferase family.</text>
</comment>
<dbReference type="PANTHER" id="PTHR33841">
    <property type="entry name" value="DNA METHYLTRANSFERASE YEEA-RELATED"/>
    <property type="match status" value="1"/>
</dbReference>
<keyword evidence="5" id="KW-0949">S-adenosyl-L-methionine</keyword>
<name>A0A934W7X1_9BURK</name>
<dbReference type="InterPro" id="IPR029063">
    <property type="entry name" value="SAM-dependent_MTases_sf"/>
</dbReference>
<dbReference type="InterPro" id="IPR050953">
    <property type="entry name" value="N4_N6_ade-DNA_methylase"/>
</dbReference>